<accession>A0A7S3I052</accession>
<dbReference type="EMBL" id="HBIE01016233">
    <property type="protein sequence ID" value="CAE0310127.1"/>
    <property type="molecule type" value="Transcribed_RNA"/>
</dbReference>
<dbReference type="AlphaFoldDB" id="A0A7S3I052"/>
<gene>
    <name evidence="1" type="ORF">FEHR0123_LOCUS5043</name>
</gene>
<name>A0A7S3I052_9SPIT</name>
<protein>
    <submittedName>
        <fullName evidence="1">Uncharacterized protein</fullName>
    </submittedName>
</protein>
<proteinExistence type="predicted"/>
<organism evidence="1">
    <name type="scientific">Favella ehrenbergii</name>
    <dbReference type="NCBI Taxonomy" id="182087"/>
    <lineage>
        <taxon>Eukaryota</taxon>
        <taxon>Sar</taxon>
        <taxon>Alveolata</taxon>
        <taxon>Ciliophora</taxon>
        <taxon>Intramacronucleata</taxon>
        <taxon>Spirotrichea</taxon>
        <taxon>Choreotrichia</taxon>
        <taxon>Tintinnida</taxon>
        <taxon>Xystonellidae</taxon>
        <taxon>Favella</taxon>
    </lineage>
</organism>
<reference evidence="1" key="1">
    <citation type="submission" date="2021-01" db="EMBL/GenBank/DDBJ databases">
        <authorList>
            <person name="Corre E."/>
            <person name="Pelletier E."/>
            <person name="Niang G."/>
            <person name="Scheremetjew M."/>
            <person name="Finn R."/>
            <person name="Kale V."/>
            <person name="Holt S."/>
            <person name="Cochrane G."/>
            <person name="Meng A."/>
            <person name="Brown T."/>
            <person name="Cohen L."/>
        </authorList>
    </citation>
    <scope>NUCLEOTIDE SEQUENCE</scope>
    <source>
        <strain evidence="1">Fehren 1</strain>
    </source>
</reference>
<evidence type="ECO:0000313" key="1">
    <source>
        <dbReference type="EMBL" id="CAE0310127.1"/>
    </source>
</evidence>
<sequence>MAPGLKRYEELKKIYREDRLKVTELEQIYKATCEAFEQLRLNEKYLLDSSFEGRGLEISANGSVIDFFGHIQTQNRSDNDSATGSVSVLSRQSNLPLVHVENYFQKSTSSFNY</sequence>